<evidence type="ECO:0000256" key="3">
    <source>
        <dbReference type="ARBA" id="ARBA00022729"/>
    </source>
</evidence>
<accession>A0ABT7DYI1</accession>
<dbReference type="HAMAP" id="MF_00416">
    <property type="entry name" value="FlgI"/>
    <property type="match status" value="1"/>
</dbReference>
<keyword evidence="3" id="KW-0732">Signal</keyword>
<keyword evidence="6" id="KW-0966">Cell projection</keyword>
<evidence type="ECO:0000256" key="1">
    <source>
        <dbReference type="ARBA" id="ARBA00002591"/>
    </source>
</evidence>
<keyword evidence="6" id="KW-0969">Cilium</keyword>
<dbReference type="Proteomes" id="UP001172778">
    <property type="component" value="Unassembled WGS sequence"/>
</dbReference>
<gene>
    <name evidence="5" type="primary">flgI</name>
    <name evidence="6" type="ORF">PZA18_13775</name>
</gene>
<organism evidence="6 7">
    <name type="scientific">Parachitinimonas caeni</name>
    <dbReference type="NCBI Taxonomy" id="3031301"/>
    <lineage>
        <taxon>Bacteria</taxon>
        <taxon>Pseudomonadati</taxon>
        <taxon>Pseudomonadota</taxon>
        <taxon>Betaproteobacteria</taxon>
        <taxon>Neisseriales</taxon>
        <taxon>Chitinibacteraceae</taxon>
        <taxon>Parachitinimonas</taxon>
    </lineage>
</organism>
<protein>
    <recommendedName>
        <fullName evidence="5">Flagellar P-ring protein</fullName>
    </recommendedName>
    <alternativeName>
        <fullName evidence="5">Basal body P-ring protein</fullName>
    </alternativeName>
</protein>
<evidence type="ECO:0000256" key="5">
    <source>
        <dbReference type="HAMAP-Rule" id="MF_00416"/>
    </source>
</evidence>
<evidence type="ECO:0000256" key="2">
    <source>
        <dbReference type="ARBA" id="ARBA00004117"/>
    </source>
</evidence>
<name>A0ABT7DYI1_9NEIS</name>
<dbReference type="InterPro" id="IPR001782">
    <property type="entry name" value="Flag_FlgI"/>
</dbReference>
<dbReference type="PANTHER" id="PTHR30381:SF0">
    <property type="entry name" value="FLAGELLAR P-RING PROTEIN"/>
    <property type="match status" value="1"/>
</dbReference>
<dbReference type="EMBL" id="JARRAF010000015">
    <property type="protein sequence ID" value="MDK2125119.1"/>
    <property type="molecule type" value="Genomic_DNA"/>
</dbReference>
<reference evidence="6" key="1">
    <citation type="submission" date="2023-03" db="EMBL/GenBank/DDBJ databases">
        <title>Chitinimonas shenzhenensis gen. nov., sp. nov., a novel member of family Burkholderiaceae isolated from activated sludge collected in Shen Zhen, China.</title>
        <authorList>
            <person name="Wang X."/>
        </authorList>
    </citation>
    <scope>NUCLEOTIDE SEQUENCE</scope>
    <source>
        <strain evidence="6">DQS-5</strain>
    </source>
</reference>
<dbReference type="RefSeq" id="WP_284101431.1">
    <property type="nucleotide sequence ID" value="NZ_JARRAF010000015.1"/>
</dbReference>
<proteinExistence type="inferred from homology"/>
<evidence type="ECO:0000256" key="4">
    <source>
        <dbReference type="ARBA" id="ARBA00023143"/>
    </source>
</evidence>
<dbReference type="Pfam" id="PF02119">
    <property type="entry name" value="FlgI"/>
    <property type="match status" value="1"/>
</dbReference>
<keyword evidence="6" id="KW-0282">Flagellum</keyword>
<comment type="subunit">
    <text evidence="5">The basal body constitutes a major portion of the flagellar organelle and consists of four rings (L,P,S, and M) mounted on a central rod.</text>
</comment>
<comment type="subcellular location">
    <subcellularLocation>
        <location evidence="2 5">Bacterial flagellum basal body</location>
    </subcellularLocation>
</comment>
<sequence>MEQIADVVGAMMRYLKGRSALVGLLFCFVSFLSMGQAAAEAIRLKDLGRFSGWRENALVGYGLVTGLAGTGDSLTNKATRQSISNMLSQFGLTLTPDQIASRNVAAVMVNANLSPFARVGDGLDITVTSIGDARSLVGGALMVTPLKGPDGKIYALAQGALSVGGYKYDAAGNVVQKNHPTVGSVPNGATVEVSLRSENLNRDGNLTFLLTSADYTTVSRVANAINANLCRGCAKAEDAASVEINIPNDQKHKLIDFMTRIENLQVEPDRRARVVVNERTGTIVAGGDVKIDKVAISQGDLRVTISTENTASQPILVSQTGEGVRTAIVSNTRVDVSELNESGFVAANNNTVADLVQSLTKIKTSTRDIISVLRAIKAAGALHAELIIQ</sequence>
<keyword evidence="4 5" id="KW-0975">Bacterial flagellum</keyword>
<evidence type="ECO:0000313" key="7">
    <source>
        <dbReference type="Proteomes" id="UP001172778"/>
    </source>
</evidence>
<dbReference type="NCBIfam" id="NF003676">
    <property type="entry name" value="PRK05303.1"/>
    <property type="match status" value="1"/>
</dbReference>
<dbReference type="PANTHER" id="PTHR30381">
    <property type="entry name" value="FLAGELLAR P-RING PERIPLASMIC PROTEIN FLGI"/>
    <property type="match status" value="1"/>
</dbReference>
<evidence type="ECO:0000313" key="6">
    <source>
        <dbReference type="EMBL" id="MDK2125119.1"/>
    </source>
</evidence>
<comment type="caution">
    <text evidence="6">The sequence shown here is derived from an EMBL/GenBank/DDBJ whole genome shotgun (WGS) entry which is preliminary data.</text>
</comment>
<comment type="function">
    <text evidence="1 5">Assembles around the rod to form the L-ring and probably protects the motor/basal body from shearing forces during rotation.</text>
</comment>
<keyword evidence="7" id="KW-1185">Reference proteome</keyword>
<comment type="similarity">
    <text evidence="5">Belongs to the FlgI family.</text>
</comment>
<dbReference type="PRINTS" id="PR01010">
    <property type="entry name" value="FLGPRINGFLGI"/>
</dbReference>